<evidence type="ECO:0000313" key="2">
    <source>
        <dbReference type="Proteomes" id="UP000464657"/>
    </source>
</evidence>
<name>A0A7L4ZIV0_9FLAO</name>
<dbReference type="SUPFAM" id="SSF48452">
    <property type="entry name" value="TPR-like"/>
    <property type="match status" value="1"/>
</dbReference>
<dbReference type="KEGG" id="kan:IMCC3317_18880"/>
<dbReference type="Gene3D" id="1.25.40.390">
    <property type="match status" value="2"/>
</dbReference>
<dbReference type="PROSITE" id="PS51257">
    <property type="entry name" value="PROKAR_LIPOPROTEIN"/>
    <property type="match status" value="1"/>
</dbReference>
<evidence type="ECO:0000313" key="1">
    <source>
        <dbReference type="EMBL" id="QHI36525.1"/>
    </source>
</evidence>
<sequence>MKIKHNKLFWLLGLILVFSCETTELDLLVDPNVPTPETLNENGSLNFIQFNLAEFFEEATEAGAETVRLEYMFDTYEVNFNNTNVNTGGMWRIGYADILNEIQSLVPIATNTSSHRHLGVARIIKAYTLMTLVDYFGDVPLTEALQGDSGIVFPTVDPASDVYEAAFDELDLALADFANIDGNTPNFNDLYFGEDSSTSMDKWTKLANTLKLRYYLNRRLIDQAGSLAGINTILTGGNFITSSADDFTWVSGTQGNPQSKHQYYVEEYEAANTGEYIPNYFMWALTEEKGADDPRLRYYTYRQVGSFPSDAATLDTEISCWNDPRPASYAPIDAMQAVPLPFCSLFGRGDGYWGRDHANSEGIPPDNAKRATFGVYPVGGRFDDNDASRIDSGDGLAGAGIWPIMMDSFVYFMRAEAALYLGTTDDAAAMLEQGMRSSMNTVIAFLPNPGDFSNTSDASDVNSYVAGVMSSYMAAGSDQERMNIIGKEYWLAMYGNGIEGYNLYRRTGAPGNLQPTLLGTGSFPRSFLYPSNTVDRNLNISQKPGLTVQVFWDNNPAGFIQ</sequence>
<dbReference type="RefSeq" id="WP_160129224.1">
    <property type="nucleotide sequence ID" value="NZ_CP019288.1"/>
</dbReference>
<dbReference type="InterPro" id="IPR041662">
    <property type="entry name" value="SusD-like_2"/>
</dbReference>
<gene>
    <name evidence="1" type="ORF">IMCC3317_18880</name>
</gene>
<proteinExistence type="predicted"/>
<dbReference type="OrthoDB" id="725917at2"/>
<dbReference type="AlphaFoldDB" id="A0A7L4ZIV0"/>
<organism evidence="1 2">
    <name type="scientific">Kordia antarctica</name>
    <dbReference type="NCBI Taxonomy" id="1218801"/>
    <lineage>
        <taxon>Bacteria</taxon>
        <taxon>Pseudomonadati</taxon>
        <taxon>Bacteroidota</taxon>
        <taxon>Flavobacteriia</taxon>
        <taxon>Flavobacteriales</taxon>
        <taxon>Flavobacteriaceae</taxon>
        <taxon>Kordia</taxon>
    </lineage>
</organism>
<dbReference type="InterPro" id="IPR011990">
    <property type="entry name" value="TPR-like_helical_dom_sf"/>
</dbReference>
<dbReference type="Pfam" id="PF12771">
    <property type="entry name" value="SusD-like_2"/>
    <property type="match status" value="1"/>
</dbReference>
<reference evidence="1 2" key="1">
    <citation type="journal article" date="2013" name="Int. J. Syst. Evol. Microbiol.">
        <title>Kordia antarctica sp. nov., isolated from Antarctic seawater.</title>
        <authorList>
            <person name="Baek K."/>
            <person name="Choi A."/>
            <person name="Kang I."/>
            <person name="Lee K."/>
            <person name="Cho J.C."/>
        </authorList>
    </citation>
    <scope>NUCLEOTIDE SEQUENCE [LARGE SCALE GENOMIC DNA]</scope>
    <source>
        <strain evidence="1 2">IMCC3317</strain>
    </source>
</reference>
<protein>
    <recommendedName>
        <fullName evidence="3">Starch-binding associating with outer membrane</fullName>
    </recommendedName>
</protein>
<dbReference type="EMBL" id="CP019288">
    <property type="protein sequence ID" value="QHI36525.1"/>
    <property type="molecule type" value="Genomic_DNA"/>
</dbReference>
<accession>A0A7L4ZIV0</accession>
<dbReference type="Proteomes" id="UP000464657">
    <property type="component" value="Chromosome"/>
</dbReference>
<keyword evidence="2" id="KW-1185">Reference proteome</keyword>
<evidence type="ECO:0008006" key="3">
    <source>
        <dbReference type="Google" id="ProtNLM"/>
    </source>
</evidence>